<dbReference type="InterPro" id="IPR001789">
    <property type="entry name" value="Sig_transdc_resp-reg_receiver"/>
</dbReference>
<dbReference type="InterPro" id="IPR050595">
    <property type="entry name" value="Bact_response_regulator"/>
</dbReference>
<dbReference type="Proteomes" id="UP000199477">
    <property type="component" value="Unassembled WGS sequence"/>
</dbReference>
<feature type="modified residue" description="4-aspartylphosphate" evidence="3">
    <location>
        <position position="82"/>
    </location>
</feature>
<dbReference type="CDD" id="cd17546">
    <property type="entry name" value="REC_hyHK_CKI1_RcsC-like"/>
    <property type="match status" value="1"/>
</dbReference>
<dbReference type="PROSITE" id="PS50110">
    <property type="entry name" value="RESPONSE_REGULATORY"/>
    <property type="match status" value="1"/>
</dbReference>
<evidence type="ECO:0000313" key="6">
    <source>
        <dbReference type="EMBL" id="SFF10514.1"/>
    </source>
</evidence>
<dbReference type="Pfam" id="PF01627">
    <property type="entry name" value="Hpt"/>
    <property type="match status" value="1"/>
</dbReference>
<feature type="domain" description="Response regulatory" evidence="5">
    <location>
        <begin position="33"/>
        <end position="151"/>
    </location>
</feature>
<dbReference type="PANTHER" id="PTHR44591:SF3">
    <property type="entry name" value="RESPONSE REGULATORY DOMAIN-CONTAINING PROTEIN"/>
    <property type="match status" value="1"/>
</dbReference>
<evidence type="ECO:0000256" key="3">
    <source>
        <dbReference type="PROSITE-ProRule" id="PRU00169"/>
    </source>
</evidence>
<dbReference type="InterPro" id="IPR008207">
    <property type="entry name" value="Sig_transdc_His_kin_Hpt_dom"/>
</dbReference>
<organism evidence="6 7">
    <name type="scientific">Dyella marensis</name>
    <dbReference type="NCBI Taxonomy" id="500610"/>
    <lineage>
        <taxon>Bacteria</taxon>
        <taxon>Pseudomonadati</taxon>
        <taxon>Pseudomonadota</taxon>
        <taxon>Gammaproteobacteria</taxon>
        <taxon>Lysobacterales</taxon>
        <taxon>Rhodanobacteraceae</taxon>
        <taxon>Dyella</taxon>
    </lineage>
</organism>
<keyword evidence="2" id="KW-0902">Two-component regulatory system</keyword>
<proteinExistence type="predicted"/>
<dbReference type="SUPFAM" id="SSF52172">
    <property type="entry name" value="CheY-like"/>
    <property type="match status" value="1"/>
</dbReference>
<sequence length="261" mass="27527">MFNTPSNGAPAVRSGKPSGHPSGAHPSDPHALRVLVADDDPASRLFLVEAMRTLGLDAEACDDGTAAIARGRREAYDLLLLDCRMPGAGAQQVLKELRGDPAAPSAESTAVATSAEMDAAERQRLLSGGFTDVLQKPCDLADLRRIVALVQPDAQPLLDDAQGLASTGSEPIMRAMRTLLRDELVGIYQDLDTAVLTEAGFGDRLHKLRGSCGFCGATALAARVAQLQEQLKQGRAIAPALHERFRATLLETIEALGASSP</sequence>
<dbReference type="PANTHER" id="PTHR44591">
    <property type="entry name" value="STRESS RESPONSE REGULATOR PROTEIN 1"/>
    <property type="match status" value="1"/>
</dbReference>
<evidence type="ECO:0000256" key="2">
    <source>
        <dbReference type="ARBA" id="ARBA00023012"/>
    </source>
</evidence>
<protein>
    <submittedName>
        <fullName evidence="6">Hpt domain-containing protein</fullName>
    </submittedName>
</protein>
<dbReference type="Gene3D" id="1.20.120.160">
    <property type="entry name" value="HPT domain"/>
    <property type="match status" value="1"/>
</dbReference>
<dbReference type="GO" id="GO:0004672">
    <property type="term" value="F:protein kinase activity"/>
    <property type="evidence" value="ECO:0007669"/>
    <property type="project" value="UniProtKB-ARBA"/>
</dbReference>
<accession>A0A1I2FYJ8</accession>
<dbReference type="Gene3D" id="3.40.50.2300">
    <property type="match status" value="1"/>
</dbReference>
<gene>
    <name evidence="6" type="ORF">SAMN02799615_02463</name>
</gene>
<evidence type="ECO:0000259" key="5">
    <source>
        <dbReference type="PROSITE" id="PS50110"/>
    </source>
</evidence>
<keyword evidence="7" id="KW-1185">Reference proteome</keyword>
<dbReference type="Pfam" id="PF00072">
    <property type="entry name" value="Response_reg"/>
    <property type="match status" value="1"/>
</dbReference>
<dbReference type="SUPFAM" id="SSF47226">
    <property type="entry name" value="Histidine-containing phosphotransfer domain, HPT domain"/>
    <property type="match status" value="1"/>
</dbReference>
<dbReference type="InterPro" id="IPR036641">
    <property type="entry name" value="HPT_dom_sf"/>
</dbReference>
<evidence type="ECO:0000256" key="4">
    <source>
        <dbReference type="SAM" id="MobiDB-lite"/>
    </source>
</evidence>
<dbReference type="AlphaFoldDB" id="A0A1I2FYJ8"/>
<dbReference type="EMBL" id="FONH01000007">
    <property type="protein sequence ID" value="SFF10514.1"/>
    <property type="molecule type" value="Genomic_DNA"/>
</dbReference>
<reference evidence="7" key="1">
    <citation type="submission" date="2016-10" db="EMBL/GenBank/DDBJ databases">
        <authorList>
            <person name="Varghese N."/>
            <person name="Submissions S."/>
        </authorList>
    </citation>
    <scope>NUCLEOTIDE SEQUENCE [LARGE SCALE GENOMIC DNA]</scope>
    <source>
        <strain evidence="7">UNC178MFTsu3.1</strain>
    </source>
</reference>
<keyword evidence="1 3" id="KW-0597">Phosphoprotein</keyword>
<feature type="region of interest" description="Disordered" evidence="4">
    <location>
        <begin position="1"/>
        <end position="29"/>
    </location>
</feature>
<dbReference type="InterPro" id="IPR011006">
    <property type="entry name" value="CheY-like_superfamily"/>
</dbReference>
<dbReference type="GO" id="GO:0000160">
    <property type="term" value="P:phosphorelay signal transduction system"/>
    <property type="evidence" value="ECO:0007669"/>
    <property type="project" value="UniProtKB-KW"/>
</dbReference>
<name>A0A1I2FYJ8_9GAMM</name>
<dbReference type="STRING" id="500610.SAMN02799615_02463"/>
<evidence type="ECO:0000256" key="1">
    <source>
        <dbReference type="ARBA" id="ARBA00022553"/>
    </source>
</evidence>
<evidence type="ECO:0000313" key="7">
    <source>
        <dbReference type="Proteomes" id="UP000199477"/>
    </source>
</evidence>
<dbReference type="SMART" id="SM00448">
    <property type="entry name" value="REC"/>
    <property type="match status" value="1"/>
</dbReference>